<dbReference type="EMBL" id="JBHTII010000001">
    <property type="protein sequence ID" value="MFD0791007.1"/>
    <property type="molecule type" value="Genomic_DNA"/>
</dbReference>
<proteinExistence type="predicted"/>
<feature type="signal peptide" evidence="1">
    <location>
        <begin position="1"/>
        <end position="28"/>
    </location>
</feature>
<evidence type="ECO:0000256" key="1">
    <source>
        <dbReference type="SAM" id="SignalP"/>
    </source>
</evidence>
<evidence type="ECO:0000313" key="3">
    <source>
        <dbReference type="Proteomes" id="UP001597055"/>
    </source>
</evidence>
<evidence type="ECO:0000313" key="2">
    <source>
        <dbReference type="EMBL" id="MFD0791007.1"/>
    </source>
</evidence>
<protein>
    <submittedName>
        <fullName evidence="2">DNA modification methylase</fullName>
    </submittedName>
</protein>
<keyword evidence="2" id="KW-0489">Methyltransferase</keyword>
<dbReference type="RefSeq" id="WP_204978819.1">
    <property type="nucleotide sequence ID" value="NZ_JBHTII010000001.1"/>
</dbReference>
<name>A0ABW3AJC4_9MICO</name>
<accession>A0ABW3AJC4</accession>
<dbReference type="GO" id="GO:0032259">
    <property type="term" value="P:methylation"/>
    <property type="evidence" value="ECO:0007669"/>
    <property type="project" value="UniProtKB-KW"/>
</dbReference>
<keyword evidence="3" id="KW-1185">Reference proteome</keyword>
<reference evidence="3" key="1">
    <citation type="journal article" date="2019" name="Int. J. Syst. Evol. Microbiol.">
        <title>The Global Catalogue of Microorganisms (GCM) 10K type strain sequencing project: providing services to taxonomists for standard genome sequencing and annotation.</title>
        <authorList>
            <consortium name="The Broad Institute Genomics Platform"/>
            <consortium name="The Broad Institute Genome Sequencing Center for Infectious Disease"/>
            <person name="Wu L."/>
            <person name="Ma J."/>
        </authorList>
    </citation>
    <scope>NUCLEOTIDE SEQUENCE [LARGE SCALE GENOMIC DNA]</scope>
    <source>
        <strain evidence="3">CCUG 54523</strain>
    </source>
</reference>
<keyword evidence="2" id="KW-0808">Transferase</keyword>
<dbReference type="Proteomes" id="UP001597055">
    <property type="component" value="Unassembled WGS sequence"/>
</dbReference>
<comment type="caution">
    <text evidence="2">The sequence shown here is derived from an EMBL/GenBank/DDBJ whole genome shotgun (WGS) entry which is preliminary data.</text>
</comment>
<dbReference type="GO" id="GO:0008168">
    <property type="term" value="F:methyltransferase activity"/>
    <property type="evidence" value="ECO:0007669"/>
    <property type="project" value="UniProtKB-KW"/>
</dbReference>
<sequence>MRNTRRGTGSTFAMVVSALAVCLLTATGCGSSEEQSPRFEGDPDVYRYSAGDGVNIEGVGPLAVRNVLVVANEEGTEGNLVAAIVNESDADQVLTIEVGEGSSPQLTIDIPAGETISYGDSDSLADAPLIEDLGAIPGSTVAMTFQSGDADPVTEQVPVLGDCLPYLDGLEPGSTDPCDDSDR</sequence>
<keyword evidence="1" id="KW-0732">Signal</keyword>
<dbReference type="PROSITE" id="PS51257">
    <property type="entry name" value="PROKAR_LIPOPROTEIN"/>
    <property type="match status" value="1"/>
</dbReference>
<feature type="chain" id="PRO_5046990579" evidence="1">
    <location>
        <begin position="29"/>
        <end position="183"/>
    </location>
</feature>
<gene>
    <name evidence="2" type="ORF">ACFQ0P_11410</name>
</gene>
<organism evidence="2 3">
    <name type="scientific">Microbacterium insulae</name>
    <dbReference type="NCBI Taxonomy" id="483014"/>
    <lineage>
        <taxon>Bacteria</taxon>
        <taxon>Bacillati</taxon>
        <taxon>Actinomycetota</taxon>
        <taxon>Actinomycetes</taxon>
        <taxon>Micrococcales</taxon>
        <taxon>Microbacteriaceae</taxon>
        <taxon>Microbacterium</taxon>
    </lineage>
</organism>